<dbReference type="Pfam" id="PF08325">
    <property type="entry name" value="WLM"/>
    <property type="match status" value="1"/>
</dbReference>
<feature type="compositionally biased region" description="Low complexity" evidence="1">
    <location>
        <begin position="483"/>
        <end position="494"/>
    </location>
</feature>
<dbReference type="InterPro" id="IPR013536">
    <property type="entry name" value="WLM_dom"/>
</dbReference>
<dbReference type="STRING" id="86049.A0A1C1CYM3"/>
<feature type="compositionally biased region" description="Basic and acidic residues" evidence="1">
    <location>
        <begin position="265"/>
        <end position="278"/>
    </location>
</feature>
<gene>
    <name evidence="3" type="ORF">CLCR_09913</name>
</gene>
<feature type="region of interest" description="Disordered" evidence="1">
    <location>
        <begin position="265"/>
        <end position="286"/>
    </location>
</feature>
<sequence length="600" mass="65850">MPLNTLRLNHQKSSHPNDRIVFIKPLPRPPSDRASYEIADTFLRAIAAQCLPLMKKHYLSVTTLEEHEPNREFIGRNFNNGEIIQLVLTTSDGRWVPFNAVQMVMMHELAHNTHMNHGREFWKTRNVYAEEMKALWAKRYTGEGFWGGGRTLHDMGSVIGNNTLRSDELERLPLCGGTYRSRNRKRRGRPDKPELTWKEKRDRRIEKKFGKNGIALGEDEEKRLSLEVNRKGPIGAKPRVAQSARGRELRAAAALARFDTNKKEVEDMHRAERTKTESSGDEDEYEDLDAGLEDARDVHGRKILDTRGHGMIRVCSEEDDDETQVHARQELQELNTLDRYFTSFQSGRGTAVIRAGMEALPGSPGKTGTATPPPRTVTRGATVTGTLESDTDSSRRSPPAAAGKQQPRGASSSSTAESAVQSHLLPHSGSTLGQNDVHQNIFPPSIKQPRNTPSASLDSESSDGVPISTRASLPSAKPQRLKSCSSSTSMTMSTAGALGRVPGSSFTSKSDSDSNSNSSVSPRSRSQTVSTISCPICSLENPSLNATCMACSHVLGPRKDPRSWSCQSAPCISSGTAYLNAGDVGVCGVCGVRRNNNVYE</sequence>
<evidence type="ECO:0000256" key="1">
    <source>
        <dbReference type="SAM" id="MobiDB-lite"/>
    </source>
</evidence>
<dbReference type="PANTHER" id="PTHR46622:SF1">
    <property type="entry name" value="DNA-DEPENDENT METALLOPROTEASE WSS1"/>
    <property type="match status" value="1"/>
</dbReference>
<dbReference type="PROSITE" id="PS51397">
    <property type="entry name" value="WLM"/>
    <property type="match status" value="1"/>
</dbReference>
<feature type="compositionally biased region" description="Low complexity" evidence="1">
    <location>
        <begin position="504"/>
        <end position="525"/>
    </location>
</feature>
<feature type="compositionally biased region" description="Low complexity" evidence="1">
    <location>
        <begin position="410"/>
        <end position="422"/>
    </location>
</feature>
<name>A0A1C1CYM3_9EURO</name>
<organism evidence="3 4">
    <name type="scientific">Cladophialophora carrionii</name>
    <dbReference type="NCBI Taxonomy" id="86049"/>
    <lineage>
        <taxon>Eukaryota</taxon>
        <taxon>Fungi</taxon>
        <taxon>Dikarya</taxon>
        <taxon>Ascomycota</taxon>
        <taxon>Pezizomycotina</taxon>
        <taxon>Eurotiomycetes</taxon>
        <taxon>Chaetothyriomycetidae</taxon>
        <taxon>Chaetothyriales</taxon>
        <taxon>Herpotrichiellaceae</taxon>
        <taxon>Cladophialophora</taxon>
    </lineage>
</organism>
<dbReference type="GO" id="GO:0006281">
    <property type="term" value="P:DNA repair"/>
    <property type="evidence" value="ECO:0007669"/>
    <property type="project" value="TreeGrafter"/>
</dbReference>
<accession>A0A1C1CYM3</accession>
<dbReference type="OrthoDB" id="447842at2759"/>
<evidence type="ECO:0000313" key="3">
    <source>
        <dbReference type="EMBL" id="OCT53500.1"/>
    </source>
</evidence>
<dbReference type="GO" id="GO:0008237">
    <property type="term" value="F:metallopeptidase activity"/>
    <property type="evidence" value="ECO:0007669"/>
    <property type="project" value="TreeGrafter"/>
</dbReference>
<feature type="region of interest" description="Disordered" evidence="1">
    <location>
        <begin position="358"/>
        <end position="525"/>
    </location>
</feature>
<feature type="compositionally biased region" description="Low complexity" evidence="1">
    <location>
        <begin position="376"/>
        <end position="386"/>
    </location>
</feature>
<reference evidence="4" key="1">
    <citation type="submission" date="2015-07" db="EMBL/GenBank/DDBJ databases">
        <authorList>
            <person name="Teixeira M.M."/>
            <person name="Souza R.C."/>
            <person name="Almeida L.G."/>
            <person name="Vicente V.A."/>
            <person name="de Hoog S."/>
            <person name="Bocca A.L."/>
            <person name="de Almeida S.R."/>
            <person name="Vasconcelos A.T."/>
            <person name="Felipe M.S."/>
        </authorList>
    </citation>
    <scope>NUCLEOTIDE SEQUENCE [LARGE SCALE GENOMIC DNA]</scope>
    <source>
        <strain evidence="4">KSF</strain>
    </source>
</reference>
<dbReference type="eggNOG" id="KOG4842">
    <property type="taxonomic scope" value="Eukaryota"/>
</dbReference>
<dbReference type="InterPro" id="IPR053000">
    <property type="entry name" value="WSS1-like_metalloprotease"/>
</dbReference>
<proteinExistence type="predicted"/>
<dbReference type="Gene3D" id="3.30.2010.10">
    <property type="entry name" value="Metalloproteases ('zincins'), catalytic domain"/>
    <property type="match status" value="1"/>
</dbReference>
<dbReference type="GO" id="GO:0005634">
    <property type="term" value="C:nucleus"/>
    <property type="evidence" value="ECO:0007669"/>
    <property type="project" value="TreeGrafter"/>
</dbReference>
<dbReference type="VEuPathDB" id="FungiDB:G647_00464"/>
<protein>
    <submittedName>
        <fullName evidence="3">WLM domain-containing protein</fullName>
    </submittedName>
</protein>
<comment type="caution">
    <text evidence="3">The sequence shown here is derived from an EMBL/GenBank/DDBJ whole genome shotgun (WGS) entry which is preliminary data.</text>
</comment>
<keyword evidence="4" id="KW-1185">Reference proteome</keyword>
<evidence type="ECO:0000259" key="2">
    <source>
        <dbReference type="PROSITE" id="PS51397"/>
    </source>
</evidence>
<feature type="compositionally biased region" description="Polar residues" evidence="1">
    <location>
        <begin position="448"/>
        <end position="459"/>
    </location>
</feature>
<dbReference type="AlphaFoldDB" id="A0A1C1CYM3"/>
<dbReference type="PANTHER" id="PTHR46622">
    <property type="entry name" value="DNA-DEPENDENT METALLOPROTEASE WSS1"/>
    <property type="match status" value="1"/>
</dbReference>
<evidence type="ECO:0000313" key="4">
    <source>
        <dbReference type="Proteomes" id="UP000094526"/>
    </source>
</evidence>
<feature type="domain" description="WLM" evidence="2">
    <location>
        <begin position="11"/>
        <end position="259"/>
    </location>
</feature>
<feature type="compositionally biased region" description="Polar residues" evidence="1">
    <location>
        <begin position="428"/>
        <end position="438"/>
    </location>
</feature>
<dbReference type="EMBL" id="LGRB01000008">
    <property type="protein sequence ID" value="OCT53500.1"/>
    <property type="molecule type" value="Genomic_DNA"/>
</dbReference>
<dbReference type="Proteomes" id="UP000094526">
    <property type="component" value="Unassembled WGS sequence"/>
</dbReference>
<dbReference type="VEuPathDB" id="FungiDB:CLCR_09913"/>